<dbReference type="GO" id="GO:0004553">
    <property type="term" value="F:hydrolase activity, hydrolyzing O-glycosyl compounds"/>
    <property type="evidence" value="ECO:0007669"/>
    <property type="project" value="InterPro"/>
</dbReference>
<feature type="signal peptide" evidence="4">
    <location>
        <begin position="1"/>
        <end position="23"/>
    </location>
</feature>
<keyword evidence="4" id="KW-0732">Signal</keyword>
<keyword evidence="1 3" id="KW-0378">Hydrolase</keyword>
<dbReference type="GO" id="GO:0000272">
    <property type="term" value="P:polysaccharide catabolic process"/>
    <property type="evidence" value="ECO:0007669"/>
    <property type="project" value="InterPro"/>
</dbReference>
<dbReference type="EMBL" id="BONY01000039">
    <property type="protein sequence ID" value="GIH07722.1"/>
    <property type="molecule type" value="Genomic_DNA"/>
</dbReference>
<organism evidence="6 7">
    <name type="scientific">Rhizocola hellebori</name>
    <dbReference type="NCBI Taxonomy" id="1392758"/>
    <lineage>
        <taxon>Bacteria</taxon>
        <taxon>Bacillati</taxon>
        <taxon>Actinomycetota</taxon>
        <taxon>Actinomycetes</taxon>
        <taxon>Micromonosporales</taxon>
        <taxon>Micromonosporaceae</taxon>
        <taxon>Rhizocola</taxon>
    </lineage>
</organism>
<dbReference type="InterPro" id="IPR000772">
    <property type="entry name" value="Ricin_B_lectin"/>
</dbReference>
<dbReference type="CDD" id="cd00161">
    <property type="entry name" value="beta-trefoil_Ricin-like"/>
    <property type="match status" value="1"/>
</dbReference>
<dbReference type="PROSITE" id="PS50231">
    <property type="entry name" value="RICIN_B_LECTIN"/>
    <property type="match status" value="1"/>
</dbReference>
<gene>
    <name evidence="6" type="ORF">Rhe02_57890</name>
</gene>
<reference evidence="6" key="1">
    <citation type="submission" date="2021-01" db="EMBL/GenBank/DDBJ databases">
        <title>Whole genome shotgun sequence of Rhizocola hellebori NBRC 109834.</title>
        <authorList>
            <person name="Komaki H."/>
            <person name="Tamura T."/>
        </authorList>
    </citation>
    <scope>NUCLEOTIDE SEQUENCE</scope>
    <source>
        <strain evidence="6">NBRC 109834</strain>
    </source>
</reference>
<keyword evidence="2 3" id="KW-0326">Glycosidase</keyword>
<name>A0A8J3VIT1_9ACTN</name>
<feature type="chain" id="PRO_5038788483" evidence="4">
    <location>
        <begin position="24"/>
        <end position="487"/>
    </location>
</feature>
<protein>
    <submittedName>
        <fullName evidence="6">Carbohydrate-binding protein</fullName>
    </submittedName>
</protein>
<keyword evidence="7" id="KW-1185">Reference proteome</keyword>
<dbReference type="RefSeq" id="WP_239124101.1">
    <property type="nucleotide sequence ID" value="NZ_BONY01000039.1"/>
</dbReference>
<dbReference type="Pfam" id="PF14200">
    <property type="entry name" value="RicinB_lectin_2"/>
    <property type="match status" value="2"/>
</dbReference>
<accession>A0A8J3VIT1</accession>
<dbReference type="InterPro" id="IPR001547">
    <property type="entry name" value="Glyco_hydro_5"/>
</dbReference>
<comment type="similarity">
    <text evidence="3">Belongs to the glycosyl hydrolase 5 (cellulase A) family.</text>
</comment>
<dbReference type="Proteomes" id="UP000612899">
    <property type="component" value="Unassembled WGS sequence"/>
</dbReference>
<dbReference type="Gene3D" id="2.80.10.50">
    <property type="match status" value="3"/>
</dbReference>
<dbReference type="InterPro" id="IPR017853">
    <property type="entry name" value="GH"/>
</dbReference>
<dbReference type="Gene3D" id="3.20.20.80">
    <property type="entry name" value="Glycosidases"/>
    <property type="match status" value="1"/>
</dbReference>
<dbReference type="AlphaFoldDB" id="A0A8J3VIT1"/>
<evidence type="ECO:0000259" key="5">
    <source>
        <dbReference type="SMART" id="SM00458"/>
    </source>
</evidence>
<dbReference type="InterPro" id="IPR035992">
    <property type="entry name" value="Ricin_B-like_lectins"/>
</dbReference>
<evidence type="ECO:0000256" key="4">
    <source>
        <dbReference type="SAM" id="SignalP"/>
    </source>
</evidence>
<proteinExistence type="inferred from homology"/>
<evidence type="ECO:0000313" key="7">
    <source>
        <dbReference type="Proteomes" id="UP000612899"/>
    </source>
</evidence>
<dbReference type="Pfam" id="PF00150">
    <property type="entry name" value="Cellulase"/>
    <property type="match status" value="1"/>
</dbReference>
<evidence type="ECO:0000256" key="2">
    <source>
        <dbReference type="ARBA" id="ARBA00023295"/>
    </source>
</evidence>
<evidence type="ECO:0000313" key="6">
    <source>
        <dbReference type="EMBL" id="GIH07722.1"/>
    </source>
</evidence>
<evidence type="ECO:0000256" key="3">
    <source>
        <dbReference type="RuleBase" id="RU361153"/>
    </source>
</evidence>
<dbReference type="SUPFAM" id="SSF51445">
    <property type="entry name" value="(Trans)glycosidases"/>
    <property type="match status" value="1"/>
</dbReference>
<sequence>MKSKRIIALGGALVLTAAATAMAIAVSTGPAVAATNDFRGFNWADQRDNFVADTLVLGGLSTSDSYATTVAKATSVLNSATTNLNTNTVRIPVNYPTISGAYWNSYRGIIDAAGQRGYKIILSYWESSADRDGTVDNDSQYWSLWQTIVNAYGGASHVYFEPFNEPYGYTADAWKNLAAQWISTYSSVPRNRIIISGSGYNTGLITIGSDSRFDGTYISRHTYKFFNNDYTTEAQFYNGLVSSVGSYANRVIITEWGAEMTNGKNYEVPSTDQFISFIRGTTAGARQLGLGSVYWPGVRINDTYSLFGLGGSGTNLTVSITNQSGKKLLQYSWGMNVSITTPPTPPPALTYYRLNNVNSGKVMDVVGQSTANSAEVKQYTWNNGGNQKWAFEDAGGGYFRIVNQNSGKCLDVASASTANGGNIIQYTCGTGTNQQWQWVASGSGFQLRARHSAKCLDVVGSGTGDSVDIQQFTCGSGANQQWNRVQV</sequence>
<comment type="caution">
    <text evidence="6">The sequence shown here is derived from an EMBL/GenBank/DDBJ whole genome shotgun (WGS) entry which is preliminary data.</text>
</comment>
<feature type="domain" description="Ricin B lectin" evidence="5">
    <location>
        <begin position="350"/>
        <end position="485"/>
    </location>
</feature>
<dbReference type="SUPFAM" id="SSF50370">
    <property type="entry name" value="Ricin B-like lectins"/>
    <property type="match status" value="1"/>
</dbReference>
<evidence type="ECO:0000256" key="1">
    <source>
        <dbReference type="ARBA" id="ARBA00022801"/>
    </source>
</evidence>
<dbReference type="SMART" id="SM00458">
    <property type="entry name" value="RICIN"/>
    <property type="match status" value="1"/>
</dbReference>